<dbReference type="InterPro" id="IPR049343">
    <property type="entry name" value="Transposase_29"/>
</dbReference>
<evidence type="ECO:0000313" key="2">
    <source>
        <dbReference type="EMBL" id="EQD42260.1"/>
    </source>
</evidence>
<reference evidence="2" key="2">
    <citation type="journal article" date="2014" name="ISME J.">
        <title>Microbial stratification in low pH oxic and suboxic macroscopic growths along an acid mine drainage.</title>
        <authorList>
            <person name="Mendez-Garcia C."/>
            <person name="Mesa V."/>
            <person name="Sprenger R.R."/>
            <person name="Richter M."/>
            <person name="Diez M.S."/>
            <person name="Solano J."/>
            <person name="Bargiela R."/>
            <person name="Golyshina O.V."/>
            <person name="Manteca A."/>
            <person name="Ramos J.L."/>
            <person name="Gallego J.R."/>
            <person name="Llorente I."/>
            <person name="Martins Dos Santos V.A."/>
            <person name="Jensen O.N."/>
            <person name="Pelaez A.I."/>
            <person name="Sanchez J."/>
            <person name="Ferrer M."/>
        </authorList>
    </citation>
    <scope>NUCLEOTIDE SEQUENCE</scope>
</reference>
<accession>T1AJT0</accession>
<proteinExistence type="predicted"/>
<protein>
    <submittedName>
        <fullName evidence="2">Uncharacterized protein</fullName>
    </submittedName>
</protein>
<sequence length="325" mass="36572">MVGFDRGGSYPKVFSALRERGVDWITYRRAPLVPPTVTPEIHLTEVDGKYLSYNIADEIVEVNGYGQARQLSLYQSDKVVFQILTSDIRSDSVDLLRALRARWRIENTFKYAEEHHGIHWLCSYEMEELPDNTLVDNPVRIKARSEYKTAEAALARAKELLGAEVSSSTSSTANDHETVIAELKAFVATAENDLEKAKLALVGIPARLPRNEIHPGLTREKPRIERRALQMVCRLLAYNAELDLARRINAYLGDDDEYRGITRNLLHLGGTITFTPKAITVNLNQPDPPRLARALGLLVEEINHKSPHLPGDGRPIVYVLKARTN</sequence>
<feature type="coiled-coil region" evidence="1">
    <location>
        <begin position="140"/>
        <end position="200"/>
    </location>
</feature>
<gene>
    <name evidence="2" type="ORF">B2A_10403</name>
</gene>
<comment type="caution">
    <text evidence="2">The sequence shown here is derived from an EMBL/GenBank/DDBJ whole genome shotgun (WGS) entry which is preliminary data.</text>
</comment>
<keyword evidence="1" id="KW-0175">Coiled coil</keyword>
<dbReference type="EMBL" id="AUZZ01007506">
    <property type="protein sequence ID" value="EQD42260.1"/>
    <property type="molecule type" value="Genomic_DNA"/>
</dbReference>
<reference evidence="2" key="1">
    <citation type="submission" date="2013-08" db="EMBL/GenBank/DDBJ databases">
        <authorList>
            <person name="Mendez C."/>
            <person name="Richter M."/>
            <person name="Ferrer M."/>
            <person name="Sanchez J."/>
        </authorList>
    </citation>
    <scope>NUCLEOTIDE SEQUENCE</scope>
</reference>
<evidence type="ECO:0000256" key="1">
    <source>
        <dbReference type="SAM" id="Coils"/>
    </source>
</evidence>
<dbReference type="AlphaFoldDB" id="T1AJT0"/>
<name>T1AJT0_9ZZZZ</name>
<organism evidence="2">
    <name type="scientific">mine drainage metagenome</name>
    <dbReference type="NCBI Taxonomy" id="410659"/>
    <lineage>
        <taxon>unclassified sequences</taxon>
        <taxon>metagenomes</taxon>
        <taxon>ecological metagenomes</taxon>
    </lineage>
</organism>
<dbReference type="Pfam" id="PF21804">
    <property type="entry name" value="Transposase_29"/>
    <property type="match status" value="1"/>
</dbReference>